<evidence type="ECO:0000313" key="2">
    <source>
        <dbReference type="EMBL" id="CAL0309327.1"/>
    </source>
</evidence>
<name>A0AAV1WK94_LUPLU</name>
<evidence type="ECO:0000313" key="3">
    <source>
        <dbReference type="Proteomes" id="UP001497480"/>
    </source>
</evidence>
<keyword evidence="3" id="KW-1185">Reference proteome</keyword>
<dbReference type="EMBL" id="CAXHTB010000007">
    <property type="protein sequence ID" value="CAL0309327.1"/>
    <property type="molecule type" value="Genomic_DNA"/>
</dbReference>
<accession>A0AAV1WK94</accession>
<proteinExistence type="predicted"/>
<dbReference type="Proteomes" id="UP001497480">
    <property type="component" value="Unassembled WGS sequence"/>
</dbReference>
<protein>
    <submittedName>
        <fullName evidence="2">Uncharacterized protein</fullName>
    </submittedName>
</protein>
<reference evidence="2 3" key="1">
    <citation type="submission" date="2024-03" db="EMBL/GenBank/DDBJ databases">
        <authorList>
            <person name="Martinez-Hernandez J."/>
        </authorList>
    </citation>
    <scope>NUCLEOTIDE SEQUENCE [LARGE SCALE GENOMIC DNA]</scope>
</reference>
<organism evidence="2 3">
    <name type="scientific">Lupinus luteus</name>
    <name type="common">European yellow lupine</name>
    <dbReference type="NCBI Taxonomy" id="3873"/>
    <lineage>
        <taxon>Eukaryota</taxon>
        <taxon>Viridiplantae</taxon>
        <taxon>Streptophyta</taxon>
        <taxon>Embryophyta</taxon>
        <taxon>Tracheophyta</taxon>
        <taxon>Spermatophyta</taxon>
        <taxon>Magnoliopsida</taxon>
        <taxon>eudicotyledons</taxon>
        <taxon>Gunneridae</taxon>
        <taxon>Pentapetalae</taxon>
        <taxon>rosids</taxon>
        <taxon>fabids</taxon>
        <taxon>Fabales</taxon>
        <taxon>Fabaceae</taxon>
        <taxon>Papilionoideae</taxon>
        <taxon>50 kb inversion clade</taxon>
        <taxon>genistoids sensu lato</taxon>
        <taxon>core genistoids</taxon>
        <taxon>Genisteae</taxon>
        <taxon>Lupinus</taxon>
    </lineage>
</organism>
<dbReference type="AlphaFoldDB" id="A0AAV1WK94"/>
<evidence type="ECO:0000256" key="1">
    <source>
        <dbReference type="SAM" id="MobiDB-lite"/>
    </source>
</evidence>
<feature type="region of interest" description="Disordered" evidence="1">
    <location>
        <begin position="101"/>
        <end position="126"/>
    </location>
</feature>
<gene>
    <name evidence="2" type="ORF">LLUT_LOCUS10387</name>
</gene>
<sequence>MDTLQLNKLTSHVETGSFSPDSLSFSDLVSIQHQQPNFPSSHHAKHYQVSNQNPEFEFSSTKANLNSAVNPIKITPADQLISNGQLKPQALACQTPNQPLVPGSLSPTPATRNSRKVSRGKTGGAMKYHEKLDKASKHTNMESTVKGAHFGQKMKCFLCSNSKAITPGTVKAQPAPQQ</sequence>
<comment type="caution">
    <text evidence="2">The sequence shown here is derived from an EMBL/GenBank/DDBJ whole genome shotgun (WGS) entry which is preliminary data.</text>
</comment>